<dbReference type="EMBL" id="JAANXD010000019">
    <property type="protein sequence ID" value="MBS1257300.1"/>
    <property type="molecule type" value="Genomic_DNA"/>
</dbReference>
<feature type="coiled-coil region" evidence="8">
    <location>
        <begin position="1226"/>
        <end position="1253"/>
    </location>
</feature>
<evidence type="ECO:0000259" key="10">
    <source>
        <dbReference type="Pfam" id="PF07195"/>
    </source>
</evidence>
<dbReference type="Proteomes" id="UP000722750">
    <property type="component" value="Unassembled WGS sequence"/>
</dbReference>
<keyword evidence="5" id="KW-0975">Bacterial flagellum</keyword>
<keyword evidence="4 8" id="KW-0175">Coiled coil</keyword>
<reference evidence="11" key="1">
    <citation type="journal article" date="2021" name="ISME J.">
        <title>Fine-scale metabolic discontinuity in a stratified prokaryote microbiome of a Red Sea deep halocline.</title>
        <authorList>
            <person name="Michoud G."/>
            <person name="Ngugi D.K."/>
            <person name="Barozzi A."/>
            <person name="Merlino G."/>
            <person name="Calleja M.L."/>
            <person name="Delgado-Huertas A."/>
            <person name="Moran X.A.G."/>
            <person name="Daffonchio D."/>
        </authorList>
    </citation>
    <scope>NUCLEOTIDE SEQUENCE</scope>
    <source>
        <strain evidence="11">SuakinDeep_MAG55_1</strain>
    </source>
</reference>
<feature type="domain" description="Flagellar hook-associated protein 2 N-terminal" evidence="9">
    <location>
        <begin position="12"/>
        <end position="116"/>
    </location>
</feature>
<name>A0A941VZL0_9BACT</name>
<evidence type="ECO:0000313" key="12">
    <source>
        <dbReference type="Proteomes" id="UP000722750"/>
    </source>
</evidence>
<evidence type="ECO:0000259" key="9">
    <source>
        <dbReference type="Pfam" id="PF02465"/>
    </source>
</evidence>
<evidence type="ECO:0000256" key="7">
    <source>
        <dbReference type="ARBA" id="ARBA00033192"/>
    </source>
</evidence>
<gene>
    <name evidence="11" type="ORF">MAG551_00342</name>
</gene>
<dbReference type="GO" id="GO:0007155">
    <property type="term" value="P:cell adhesion"/>
    <property type="evidence" value="ECO:0007669"/>
    <property type="project" value="InterPro"/>
</dbReference>
<feature type="domain" description="Flagellar hook-associated protein 2 C-terminal" evidence="10">
    <location>
        <begin position="1147"/>
        <end position="1270"/>
    </location>
</feature>
<dbReference type="GO" id="GO:0009424">
    <property type="term" value="C:bacterial-type flagellum hook"/>
    <property type="evidence" value="ECO:0007669"/>
    <property type="project" value="InterPro"/>
</dbReference>
<evidence type="ECO:0000256" key="5">
    <source>
        <dbReference type="ARBA" id="ARBA00023143"/>
    </source>
</evidence>
<dbReference type="InterPro" id="IPR003481">
    <property type="entry name" value="FliD_N"/>
</dbReference>
<protein>
    <recommendedName>
        <fullName evidence="7">Filament cap protein</fullName>
    </recommendedName>
    <alternativeName>
        <fullName evidence="6">Flagellar cap protein</fullName>
    </alternativeName>
</protein>
<feature type="domain" description="Flagellar hook-associated protein 2 C-terminal" evidence="10">
    <location>
        <begin position="474"/>
        <end position="657"/>
    </location>
</feature>
<dbReference type="InterPro" id="IPR040026">
    <property type="entry name" value="FliD"/>
</dbReference>
<evidence type="ECO:0000256" key="6">
    <source>
        <dbReference type="ARBA" id="ARBA00033074"/>
    </source>
</evidence>
<dbReference type="Pfam" id="PF07195">
    <property type="entry name" value="FliD_C"/>
    <property type="match status" value="2"/>
</dbReference>
<evidence type="ECO:0000256" key="4">
    <source>
        <dbReference type="ARBA" id="ARBA00023054"/>
    </source>
</evidence>
<dbReference type="InterPro" id="IPR010809">
    <property type="entry name" value="FliD_C"/>
</dbReference>
<organism evidence="11 12">
    <name type="scientific">Candidatus Scalindua arabica</name>
    <dbReference type="NCBI Taxonomy" id="1127984"/>
    <lineage>
        <taxon>Bacteria</taxon>
        <taxon>Pseudomonadati</taxon>
        <taxon>Planctomycetota</taxon>
        <taxon>Candidatus Brocadiia</taxon>
        <taxon>Candidatus Brocadiales</taxon>
        <taxon>Candidatus Scalinduaceae</taxon>
        <taxon>Candidatus Scalindua</taxon>
    </lineage>
</organism>
<comment type="similarity">
    <text evidence="2">Belongs to the FliD family.</text>
</comment>
<evidence type="ECO:0000256" key="1">
    <source>
        <dbReference type="ARBA" id="ARBA00004365"/>
    </source>
</evidence>
<proteinExistence type="inferred from homology"/>
<evidence type="ECO:0000313" key="11">
    <source>
        <dbReference type="EMBL" id="MBS1257300.1"/>
    </source>
</evidence>
<dbReference type="GO" id="GO:0071973">
    <property type="term" value="P:bacterial-type flagellum-dependent cell motility"/>
    <property type="evidence" value="ECO:0007669"/>
    <property type="project" value="TreeGrafter"/>
</dbReference>
<dbReference type="Pfam" id="PF02465">
    <property type="entry name" value="FliD_N"/>
    <property type="match status" value="1"/>
</dbReference>
<evidence type="ECO:0000256" key="2">
    <source>
        <dbReference type="ARBA" id="ARBA00009764"/>
    </source>
</evidence>
<comment type="subunit">
    <text evidence="3">Homopentamer.</text>
</comment>
<comment type="caution">
    <text evidence="11">The sequence shown here is derived from an EMBL/GenBank/DDBJ whole genome shotgun (WGS) entry which is preliminary data.</text>
</comment>
<sequence length="1285" mass="132270">MPGTGSIGGLVSGLDTANLTDQLISVSRKRIDVVVANQTSKKDKIAAFQGFNLQLTDLQKNAETLKDSDMFNVFKIASSTDSSTFTADNLATVTTTSDASPGTHKIEFAAGSQLAKARQISSQSYSDFDTTALALSGEILINGSVVKIATTDTLEDIAVKINNANSGTNATKVTATIISVSDTDNRMILTSDVTGEDKFNILSASATDILSSMGFTTGDTIKNATSDGAESDEFTNSQTAVGSLLGLTSPQSNTVTIAGQALAINLSTQSLTTIASNINGLTNVTAAVVPTTTDGVTTYKIDISGTTTFVDADNILETLGVLEGAQAAIAEVHTTSTVNNKISGGAGAILSTTTFDDIDTGGGANNVVNNDTISLSGTDRDGNAVSATYTITDRTTDTVQGLLTAIQDMMKSVDATNTVVATVNGSGQIVVTDDLGGDSQITLNVRANNQGNGTLDFGTATATTEGYSMQTTAGQDVKVKIDGVNVIRSSNEIDDVISGATIDIARVEAGSTVDVNISRDTDSIKNSVNAFITQYNSTIDFINKEFKFNEELESAGTLAGESTLSSIKTNIQSIITGTISLLPAGENAISLIGITSDSDGKLTLKDSTFLSEINSDFNKVKRMFIAEGTATNSEVTYIGHTKMTSAGDYDVNITQAATKAGETGELDLSSGLGAATEETIRITDTASGRIATITLDGDDTTGNSIDNIVSTINSELDTERTQTLAGSVANTAISTGLAITSSTKFNDITGAGLSNNDVITYTGTTRQGIAVNGSYQMTDITTNTVQNFLSAIEDGYGNDVSATINTSGNIVLTDNTIGDSSLSITITEPASLDFGTVLTTNTGGVSGRYAMEITASKDANNQLIITNDNYGSAQGFTIAQVDGTDAAAGNEVLIGSQANTLTAGGNIVAGSTFGAINTTGGPGNDITNTAVISYTGTDNGGTAKSGNYTITDKATNTVQNMLDQIETDFFGAANGSLTISGGKIVFTDPSTGVSQLDINFTFDKNAGSLTFGTFASQNTGIANGVQAGLDVAGTINGEAATGTGQLLKGDDPGDGSSSVQGLAIKVTSTTESLIGSIANTTDGTTAITSATQFDGINGAGVVANDTITISGKKHDGTPVNYIYTINPVTTTVDNLLTSIETNFGLGASGATIDSNGKISISDTFTGDSQLSITLTENNEGTGSLNFGDITPGAKDTIKLTMGVAETMYSKLLTFTDAFDGLVTIRIDGLDETVDNLQESIDGMNERLAMESTKLSNKFVQLELNLSKLQNVSSFLAQQLGQLSKS</sequence>
<comment type="subcellular location">
    <subcellularLocation>
        <location evidence="1">Bacterial flagellum</location>
    </subcellularLocation>
</comment>
<dbReference type="PANTHER" id="PTHR30288">
    <property type="entry name" value="FLAGELLAR CAP/ASSEMBLY PROTEIN FLID"/>
    <property type="match status" value="1"/>
</dbReference>
<evidence type="ECO:0000256" key="8">
    <source>
        <dbReference type="SAM" id="Coils"/>
    </source>
</evidence>
<evidence type="ECO:0000256" key="3">
    <source>
        <dbReference type="ARBA" id="ARBA00011255"/>
    </source>
</evidence>
<dbReference type="GO" id="GO:0009421">
    <property type="term" value="C:bacterial-type flagellum filament cap"/>
    <property type="evidence" value="ECO:0007669"/>
    <property type="project" value="InterPro"/>
</dbReference>
<accession>A0A941VZL0</accession>
<dbReference type="PANTHER" id="PTHR30288:SF0">
    <property type="entry name" value="FLAGELLAR HOOK-ASSOCIATED PROTEIN 2"/>
    <property type="match status" value="1"/>
</dbReference>